<dbReference type="PROSITE" id="PS00917">
    <property type="entry name" value="ASN_GLN_ASE_2"/>
    <property type="match status" value="1"/>
</dbReference>
<dbReference type="InterPro" id="IPR027475">
    <property type="entry name" value="Asparaginase/glutaminase_AS2"/>
</dbReference>
<sequence>MSTNIDPRHDGPDEQNVDRVADAILVVYAGGTFGMRDLGRGLEAVPDITPIVAGLMDRRERETGEPLAWDLVSVTPAIDSAEADASTAPSLARLVRRHVEAGAYRGVVIVHGTDTLAHTAARLAFDLADLDLVVACTGSQIPHGAPDSDADANFTDAVRVAAGDAAPGVRIVFGGRCLLGVRATKRSSEDLDGFTAHRAPGGSPVGVPRDVTRALAERRDAPSTPIGLLHVSPGLVPAVADAVARAYPAGFVLACYGAGTAPGFVAATVRAVAAAGAVVVAITQCEDGGVHLDRYAVGAALADAGAVDGGDLTAEAAVAKLGALVDAGLARADVVRLLGANLVGERSPA</sequence>
<reference evidence="4 5" key="1">
    <citation type="submission" date="2019-09" db="EMBL/GenBank/DDBJ databases">
        <title>Phylogeny of genus Pseudoclavibacter and closely related genus.</title>
        <authorList>
            <person name="Li Y."/>
        </authorList>
    </citation>
    <scope>NUCLEOTIDE SEQUENCE [LARGE SCALE GENOMIC DNA]</scope>
    <source>
        <strain evidence="4 5">DSM 23821</strain>
    </source>
</reference>
<gene>
    <name evidence="4" type="ORF">F8O01_01875</name>
</gene>
<feature type="domain" description="L-asparaginase N-terminal" evidence="2">
    <location>
        <begin position="24"/>
        <end position="199"/>
    </location>
</feature>
<feature type="active site" evidence="1">
    <location>
        <position position="113"/>
    </location>
</feature>
<dbReference type="OrthoDB" id="9788068at2"/>
<dbReference type="PRINTS" id="PR00139">
    <property type="entry name" value="ASNGLNASE"/>
</dbReference>
<dbReference type="Proteomes" id="UP000467240">
    <property type="component" value="Unassembled WGS sequence"/>
</dbReference>
<organism evidence="4 5">
    <name type="scientific">Pseudoclavibacter chungangensis</name>
    <dbReference type="NCBI Taxonomy" id="587635"/>
    <lineage>
        <taxon>Bacteria</taxon>
        <taxon>Bacillati</taxon>
        <taxon>Actinomycetota</taxon>
        <taxon>Actinomycetes</taxon>
        <taxon>Micrococcales</taxon>
        <taxon>Microbacteriaceae</taxon>
        <taxon>Pseudoclavibacter</taxon>
    </lineage>
</organism>
<evidence type="ECO:0000259" key="2">
    <source>
        <dbReference type="Pfam" id="PF00710"/>
    </source>
</evidence>
<accession>A0A7J5C0U5</accession>
<feature type="domain" description="Asparaginase/glutaminase C-terminal" evidence="3">
    <location>
        <begin position="227"/>
        <end position="337"/>
    </location>
</feature>
<dbReference type="InterPro" id="IPR027474">
    <property type="entry name" value="L-asparaginase_N"/>
</dbReference>
<evidence type="ECO:0008006" key="6">
    <source>
        <dbReference type="Google" id="ProtNLM"/>
    </source>
</evidence>
<dbReference type="Gene3D" id="3.40.50.40">
    <property type="match status" value="1"/>
</dbReference>
<comment type="caution">
    <text evidence="4">The sequence shown here is derived from an EMBL/GenBank/DDBJ whole genome shotgun (WGS) entry which is preliminary data.</text>
</comment>
<dbReference type="Gene3D" id="3.40.50.1170">
    <property type="entry name" value="L-asparaginase, N-terminal domain"/>
    <property type="match status" value="1"/>
</dbReference>
<dbReference type="InterPro" id="IPR006034">
    <property type="entry name" value="Asparaginase/glutaminase-like"/>
</dbReference>
<protein>
    <recommendedName>
        <fullName evidence="6">Asparaginase</fullName>
    </recommendedName>
</protein>
<dbReference type="GO" id="GO:0005829">
    <property type="term" value="C:cytosol"/>
    <property type="evidence" value="ECO:0007669"/>
    <property type="project" value="TreeGrafter"/>
</dbReference>
<dbReference type="PIRSF" id="PIRSF500176">
    <property type="entry name" value="L_ASNase"/>
    <property type="match status" value="1"/>
</dbReference>
<dbReference type="Pfam" id="PF17763">
    <property type="entry name" value="Asparaginase_C"/>
    <property type="match status" value="1"/>
</dbReference>
<evidence type="ECO:0000313" key="4">
    <source>
        <dbReference type="EMBL" id="KAB1662232.1"/>
    </source>
</evidence>
<dbReference type="EMBL" id="WBJZ01000002">
    <property type="protein sequence ID" value="KAB1662232.1"/>
    <property type="molecule type" value="Genomic_DNA"/>
</dbReference>
<dbReference type="PROSITE" id="PS51732">
    <property type="entry name" value="ASN_GLN_ASE_3"/>
    <property type="match status" value="1"/>
</dbReference>
<evidence type="ECO:0000256" key="1">
    <source>
        <dbReference type="PROSITE-ProRule" id="PRU10100"/>
    </source>
</evidence>
<evidence type="ECO:0000259" key="3">
    <source>
        <dbReference type="Pfam" id="PF17763"/>
    </source>
</evidence>
<dbReference type="InterPro" id="IPR027473">
    <property type="entry name" value="L-asparaginase_C"/>
</dbReference>
<dbReference type="AlphaFoldDB" id="A0A7J5C0U5"/>
<dbReference type="SFLD" id="SFLDS00057">
    <property type="entry name" value="Glutaminase/Asparaginase"/>
    <property type="match status" value="1"/>
</dbReference>
<dbReference type="InterPro" id="IPR040919">
    <property type="entry name" value="Asparaginase_C"/>
</dbReference>
<dbReference type="PANTHER" id="PTHR11707:SF28">
    <property type="entry name" value="60 KDA LYSOPHOSPHOLIPASE"/>
    <property type="match status" value="1"/>
</dbReference>
<dbReference type="SMART" id="SM00870">
    <property type="entry name" value="Asparaginase"/>
    <property type="match status" value="1"/>
</dbReference>
<dbReference type="Pfam" id="PF00710">
    <property type="entry name" value="Asparaginase"/>
    <property type="match status" value="1"/>
</dbReference>
<dbReference type="PIRSF" id="PIRSF001220">
    <property type="entry name" value="L-ASNase_gatD"/>
    <property type="match status" value="1"/>
</dbReference>
<dbReference type="GO" id="GO:0004067">
    <property type="term" value="F:asparaginase activity"/>
    <property type="evidence" value="ECO:0007669"/>
    <property type="project" value="UniProtKB-UniRule"/>
</dbReference>
<dbReference type="InterPro" id="IPR036152">
    <property type="entry name" value="Asp/glu_Ase-like_sf"/>
</dbReference>
<dbReference type="SUPFAM" id="SSF53774">
    <property type="entry name" value="Glutaminase/Asparaginase"/>
    <property type="match status" value="1"/>
</dbReference>
<dbReference type="PANTHER" id="PTHR11707">
    <property type="entry name" value="L-ASPARAGINASE"/>
    <property type="match status" value="1"/>
</dbReference>
<evidence type="ECO:0000313" key="5">
    <source>
        <dbReference type="Proteomes" id="UP000467240"/>
    </source>
</evidence>
<dbReference type="InterPro" id="IPR037152">
    <property type="entry name" value="L-asparaginase_N_sf"/>
</dbReference>
<dbReference type="RefSeq" id="WP_158039170.1">
    <property type="nucleotide sequence ID" value="NZ_JACCFV010000001.1"/>
</dbReference>
<proteinExistence type="predicted"/>
<name>A0A7J5C0U5_9MICO</name>
<keyword evidence="5" id="KW-1185">Reference proteome</keyword>